<gene>
    <name evidence="3" type="ORF">SAMN02745751_02217</name>
</gene>
<feature type="transmembrane region" description="Helical" evidence="1">
    <location>
        <begin position="171"/>
        <end position="190"/>
    </location>
</feature>
<dbReference type="InterPro" id="IPR029787">
    <property type="entry name" value="Nucleotide_cyclase"/>
</dbReference>
<dbReference type="PANTHER" id="PTHR45138">
    <property type="entry name" value="REGULATORY COMPONENTS OF SENSORY TRANSDUCTION SYSTEM"/>
    <property type="match status" value="1"/>
</dbReference>
<proteinExistence type="predicted"/>
<feature type="transmembrane region" description="Helical" evidence="1">
    <location>
        <begin position="196"/>
        <end position="213"/>
    </location>
</feature>
<dbReference type="PANTHER" id="PTHR45138:SF9">
    <property type="entry name" value="DIGUANYLATE CYCLASE DGCM-RELATED"/>
    <property type="match status" value="1"/>
</dbReference>
<dbReference type="InterPro" id="IPR050469">
    <property type="entry name" value="Diguanylate_Cyclase"/>
</dbReference>
<dbReference type="Gene3D" id="3.30.70.270">
    <property type="match status" value="1"/>
</dbReference>
<dbReference type="CDD" id="cd01949">
    <property type="entry name" value="GGDEF"/>
    <property type="match status" value="1"/>
</dbReference>
<dbReference type="GO" id="GO:0052621">
    <property type="term" value="F:diguanylate cyclase activity"/>
    <property type="evidence" value="ECO:0007669"/>
    <property type="project" value="TreeGrafter"/>
</dbReference>
<accession>A0A1M6I4L6</accession>
<dbReference type="SUPFAM" id="SSF55073">
    <property type="entry name" value="Nucleotide cyclase"/>
    <property type="match status" value="1"/>
</dbReference>
<dbReference type="SMART" id="SM00267">
    <property type="entry name" value="GGDEF"/>
    <property type="match status" value="1"/>
</dbReference>
<evidence type="ECO:0000259" key="2">
    <source>
        <dbReference type="PROSITE" id="PS50887"/>
    </source>
</evidence>
<feature type="transmembrane region" description="Helical" evidence="1">
    <location>
        <begin position="140"/>
        <end position="159"/>
    </location>
</feature>
<dbReference type="PROSITE" id="PS50887">
    <property type="entry name" value="GGDEF"/>
    <property type="match status" value="1"/>
</dbReference>
<dbReference type="OrthoDB" id="1706775at2"/>
<dbReference type="NCBIfam" id="TIGR00254">
    <property type="entry name" value="GGDEF"/>
    <property type="match status" value="1"/>
</dbReference>
<dbReference type="Pfam" id="PF00990">
    <property type="entry name" value="GGDEF"/>
    <property type="match status" value="1"/>
</dbReference>
<dbReference type="STRING" id="1121476.SAMN02745751_02217"/>
<evidence type="ECO:0000313" key="3">
    <source>
        <dbReference type="EMBL" id="SHJ29401.1"/>
    </source>
</evidence>
<dbReference type="EMBL" id="FQZL01000015">
    <property type="protein sequence ID" value="SHJ29401.1"/>
    <property type="molecule type" value="Genomic_DNA"/>
</dbReference>
<feature type="transmembrane region" description="Helical" evidence="1">
    <location>
        <begin position="6"/>
        <end position="24"/>
    </location>
</feature>
<evidence type="ECO:0000256" key="1">
    <source>
        <dbReference type="SAM" id="Phobius"/>
    </source>
</evidence>
<dbReference type="InterPro" id="IPR000160">
    <property type="entry name" value="GGDEF_dom"/>
</dbReference>
<reference evidence="3 4" key="1">
    <citation type="submission" date="2016-11" db="EMBL/GenBank/DDBJ databases">
        <authorList>
            <person name="Jaros S."/>
            <person name="Januszkiewicz K."/>
            <person name="Wedrychowicz H."/>
        </authorList>
    </citation>
    <scope>NUCLEOTIDE SEQUENCE [LARGE SCALE GENOMIC DNA]</scope>
    <source>
        <strain evidence="3 4">DSM 17477</strain>
    </source>
</reference>
<feature type="transmembrane region" description="Helical" evidence="1">
    <location>
        <begin position="36"/>
        <end position="58"/>
    </location>
</feature>
<keyword evidence="1" id="KW-0812">Transmembrane</keyword>
<keyword evidence="4" id="KW-1185">Reference proteome</keyword>
<keyword evidence="1" id="KW-1133">Transmembrane helix</keyword>
<feature type="domain" description="GGDEF" evidence="2">
    <location>
        <begin position="244"/>
        <end position="370"/>
    </location>
</feature>
<organism evidence="3 4">
    <name type="scientific">Dethiosulfatibacter aminovorans DSM 17477</name>
    <dbReference type="NCBI Taxonomy" id="1121476"/>
    <lineage>
        <taxon>Bacteria</taxon>
        <taxon>Bacillati</taxon>
        <taxon>Bacillota</taxon>
        <taxon>Tissierellia</taxon>
        <taxon>Dethiosulfatibacter</taxon>
    </lineage>
</organism>
<keyword evidence="1" id="KW-0472">Membrane</keyword>
<dbReference type="AlphaFoldDB" id="A0A1M6I4L6"/>
<evidence type="ECO:0000313" key="4">
    <source>
        <dbReference type="Proteomes" id="UP000184052"/>
    </source>
</evidence>
<feature type="transmembrane region" description="Helical" evidence="1">
    <location>
        <begin position="106"/>
        <end position="128"/>
    </location>
</feature>
<name>A0A1M6I4L6_9FIRM</name>
<sequence>MEFFLKFDINFFSIFMLLILYLTIKMRKEATGTSSNLFFKLLWMTILLLILEILSWVFDRIPGQNTLNYLFNFIFVWSTTLISSILASYIDYHMFGSYDRLRRRKFYIYPFALTGILLTVNFYHPIIFSVSPDNVYSREAFMMLLPIICISLFMYICYLAYKNRAHIQKEVIWVLLLYISMSVIAAFLQVQLFGVFIMWPMMAVTVMLTYIFLETVSTSRDYLTGLLSRHRIDDYLEYMLDQNKSFALVMLDLNHFKSINDTYGHLSGDTALQVFSVSLKKHFKKAKVVGRYAGDEFILILEDVKCDDIEISLKKVEKELGCLHESGEIEFPITFSYGCFEHKPDTDLSYEDIINLVDKRMYENKSHQVS</sequence>
<dbReference type="Proteomes" id="UP000184052">
    <property type="component" value="Unassembled WGS sequence"/>
</dbReference>
<feature type="transmembrane region" description="Helical" evidence="1">
    <location>
        <begin position="70"/>
        <end position="94"/>
    </location>
</feature>
<dbReference type="InterPro" id="IPR043128">
    <property type="entry name" value="Rev_trsase/Diguanyl_cyclase"/>
</dbReference>
<dbReference type="RefSeq" id="WP_073049646.1">
    <property type="nucleotide sequence ID" value="NZ_FQZL01000015.1"/>
</dbReference>
<protein>
    <submittedName>
        <fullName evidence="3">Diguanylate cyclase (GGDEF) domain-containing protein</fullName>
    </submittedName>
</protein>